<dbReference type="RefSeq" id="WP_166627863.1">
    <property type="nucleotide sequence ID" value="NZ_LNJZ01000002.1"/>
</dbReference>
<dbReference type="Proteomes" id="UP000294575">
    <property type="component" value="Unassembled WGS sequence"/>
</dbReference>
<evidence type="ECO:0000313" key="1">
    <source>
        <dbReference type="EMBL" id="TDQ37571.1"/>
    </source>
</evidence>
<comment type="caution">
    <text evidence="1">The sequence shown here is derived from an EMBL/GenBank/DDBJ whole genome shotgun (WGS) entry which is preliminary data.</text>
</comment>
<dbReference type="EMBL" id="SNYK01000007">
    <property type="protein sequence ID" value="TDQ37571.1"/>
    <property type="molecule type" value="Genomic_DNA"/>
</dbReference>
<evidence type="ECO:0000313" key="2">
    <source>
        <dbReference type="Proteomes" id="UP000294575"/>
    </source>
</evidence>
<dbReference type="AlphaFoldDB" id="A0A4R6TVW1"/>
<keyword evidence="2" id="KW-1185">Reference proteome</keyword>
<gene>
    <name evidence="1" type="ORF">DFQ45_10777</name>
</gene>
<proteinExistence type="predicted"/>
<accession>A0A4R6TVW1</accession>
<organism evidence="1 2">
    <name type="scientific">Thiopseudomonas denitrificans</name>
    <dbReference type="NCBI Taxonomy" id="1501432"/>
    <lineage>
        <taxon>Bacteria</taxon>
        <taxon>Pseudomonadati</taxon>
        <taxon>Pseudomonadota</taxon>
        <taxon>Gammaproteobacteria</taxon>
        <taxon>Pseudomonadales</taxon>
        <taxon>Pseudomonadaceae</taxon>
        <taxon>Thiopseudomonas</taxon>
    </lineage>
</organism>
<sequence>MKSIITRSRAAAHRAMARAALSADTSLTTRVNRYNHHMTKARSLEAVAGNQAGGAA</sequence>
<name>A0A4R6TVW1_9GAMM</name>
<protein>
    <submittedName>
        <fullName evidence="1">Uncharacterized protein</fullName>
    </submittedName>
</protein>
<reference evidence="1 2" key="1">
    <citation type="submission" date="2019-03" db="EMBL/GenBank/DDBJ databases">
        <title>Genomic Encyclopedia of Type Strains, Phase IV (KMG-IV): sequencing the most valuable type-strain genomes for metagenomic binning, comparative biology and taxonomic classification.</title>
        <authorList>
            <person name="Goeker M."/>
        </authorList>
    </citation>
    <scope>NUCLEOTIDE SEQUENCE [LARGE SCALE GENOMIC DNA]</scope>
    <source>
        <strain evidence="1 2">DSM 28679</strain>
    </source>
</reference>